<dbReference type="RefSeq" id="WP_013486830.1">
    <property type="nucleotide sequence ID" value="NC_014829.1"/>
</dbReference>
<sequence length="131" mass="15180">MDKIDGLISESKLTHRELSNRAGNSNNWFNDAYNNNEDINISSFIMILSVIYQKQDLSDHKLLAIFDNKILSISTLISRLSDEDENYIDEFIVSEKLLFLDILGDWASMAYKNKLSEKEREIMDEVKILIS</sequence>
<dbReference type="HOGENOM" id="CLU_1923322_0_0_9"/>
<protein>
    <submittedName>
        <fullName evidence="1">Uncharacterized protein</fullName>
    </submittedName>
</protein>
<proteinExistence type="predicted"/>
<gene>
    <name evidence="1" type="ordered locus">Bcell_0200</name>
</gene>
<reference evidence="1 2" key="1">
    <citation type="submission" date="2010-12" db="EMBL/GenBank/DDBJ databases">
        <title>Complete sequence of Bacillus cellulosilyticus DSM 2522.</title>
        <authorList>
            <consortium name="US DOE Joint Genome Institute"/>
            <person name="Lucas S."/>
            <person name="Copeland A."/>
            <person name="Lapidus A."/>
            <person name="Cheng J.-F."/>
            <person name="Bruce D."/>
            <person name="Goodwin L."/>
            <person name="Pitluck S."/>
            <person name="Chertkov O."/>
            <person name="Detter J.C."/>
            <person name="Han C."/>
            <person name="Tapia R."/>
            <person name="Land M."/>
            <person name="Hauser L."/>
            <person name="Jeffries C."/>
            <person name="Kyrpides N."/>
            <person name="Ivanova N."/>
            <person name="Mikhailova N."/>
            <person name="Brumm P."/>
            <person name="Mead D."/>
            <person name="Woyke T."/>
        </authorList>
    </citation>
    <scope>NUCLEOTIDE SEQUENCE [LARGE SCALE GENOMIC DNA]</scope>
    <source>
        <strain evidence="2">ATCC 21833 / DSM 2522 / FERM P-1141 / JCM 9156 / N-4</strain>
    </source>
</reference>
<dbReference type="STRING" id="649639.Bcell_0200"/>
<organism evidence="1 2">
    <name type="scientific">Evansella cellulosilytica (strain ATCC 21833 / DSM 2522 / FERM P-1141 / JCM 9156 / N-4)</name>
    <name type="common">Bacillus cellulosilyticus</name>
    <dbReference type="NCBI Taxonomy" id="649639"/>
    <lineage>
        <taxon>Bacteria</taxon>
        <taxon>Bacillati</taxon>
        <taxon>Bacillota</taxon>
        <taxon>Bacilli</taxon>
        <taxon>Bacillales</taxon>
        <taxon>Bacillaceae</taxon>
        <taxon>Evansella</taxon>
    </lineage>
</organism>
<dbReference type="EMBL" id="CP002394">
    <property type="protein sequence ID" value="ADU28489.1"/>
    <property type="molecule type" value="Genomic_DNA"/>
</dbReference>
<evidence type="ECO:0000313" key="2">
    <source>
        <dbReference type="Proteomes" id="UP000001401"/>
    </source>
</evidence>
<dbReference type="KEGG" id="bco:Bcell_0200"/>
<keyword evidence="2" id="KW-1185">Reference proteome</keyword>
<accession>E6TU29</accession>
<dbReference type="AlphaFoldDB" id="E6TU29"/>
<name>E6TU29_EVAC2</name>
<dbReference type="OrthoDB" id="2933515at2"/>
<evidence type="ECO:0000313" key="1">
    <source>
        <dbReference type="EMBL" id="ADU28489.1"/>
    </source>
</evidence>
<dbReference type="Proteomes" id="UP000001401">
    <property type="component" value="Chromosome"/>
</dbReference>